<accession>A0AAJ0A7L5</accession>
<protein>
    <submittedName>
        <fullName evidence="3">Uncharacterized protein</fullName>
    </submittedName>
</protein>
<proteinExistence type="predicted"/>
<keyword evidence="2" id="KW-0472">Membrane</keyword>
<name>A0AAJ0A7L5_9PEZI</name>
<evidence type="ECO:0000313" key="3">
    <source>
        <dbReference type="EMBL" id="KAK1658011.1"/>
    </source>
</evidence>
<keyword evidence="2" id="KW-1133">Transmembrane helix</keyword>
<dbReference type="AlphaFoldDB" id="A0AAJ0A7L5"/>
<gene>
    <name evidence="3" type="ORF">BDP55DRAFT_720985</name>
</gene>
<dbReference type="Proteomes" id="UP001224890">
    <property type="component" value="Unassembled WGS sequence"/>
</dbReference>
<comment type="caution">
    <text evidence="3">The sequence shown here is derived from an EMBL/GenBank/DDBJ whole genome shotgun (WGS) entry which is preliminary data.</text>
</comment>
<sequence>MAPTHTSTQLSHQNGALQPLITSKSCSSPNEITRDIDAEVGKACIREEAQGLRLNDPEKGHDTALRCSKFGGKGDDTVTVLSNDFPIGPSLSRRLTGCACGETKKPKAITRTSFWKHSKVELAVHIAALALTAFGLWLGWEERYWFALEGPSPDRGINTDVVINLLQLPAKLHEILIVASLSFIFLAMCRRRLIGGGVRLGFLTGAYRVGDLEYILAPSSPLWHMGIKHLSFVEVVLACYLVFSTLMSTVVGPVSVFMLIPTLERFPLDHASAFSEITTPISLPSADLRRDLVHTTAGFRKTSLSTTPSHFLLSILGLFQQLVEDNDVGVLSHSSRYNLKARLVDYNDTEDDSKDKPIFQPFVQSKCQVYNIASVSATNEKLAYPTDALNCFGHPECQTYKLNPPGLEDLWWTRSIQHNSTFTSGYSIDGDQSSIIKIVGKLSNPKSTAGDLVFTCGLLASLIPSSFSMTSSQEGNTFHSAFNSKDRMNETFHQNSLDTGHVITVNETWLRYVNPNITASISDDWNNNSTAFYKLIRLFSGSSEDSDEAPAMPLTELGPNGAEYLLSTVFGVYLTETLARTGAGAMTTVDLEADGNQMSGIDLTRQYNPQHGLFNVHPLNETHTKWDYGTKQSVRDITLDFVYNEMLPSRLSLDFDVERFGFGTGHPRKTLTFARAIMYIYIGVVCLYALTVESAHFLQLLGREQRFWVQGIEPSSRLHELFILALRLSPPNAEELADIGAGVSSPKLWQKRLRARGDRFRHVCLVLDDETQTERLDVNGKVKYY</sequence>
<organism evidence="3 4">
    <name type="scientific">Colletotrichum godetiae</name>
    <dbReference type="NCBI Taxonomy" id="1209918"/>
    <lineage>
        <taxon>Eukaryota</taxon>
        <taxon>Fungi</taxon>
        <taxon>Dikarya</taxon>
        <taxon>Ascomycota</taxon>
        <taxon>Pezizomycotina</taxon>
        <taxon>Sordariomycetes</taxon>
        <taxon>Hypocreomycetidae</taxon>
        <taxon>Glomerellales</taxon>
        <taxon>Glomerellaceae</taxon>
        <taxon>Colletotrichum</taxon>
        <taxon>Colletotrichum acutatum species complex</taxon>
    </lineage>
</organism>
<dbReference type="GeneID" id="85463022"/>
<reference evidence="3" key="1">
    <citation type="submission" date="2021-06" db="EMBL/GenBank/DDBJ databases">
        <title>Comparative genomics, transcriptomics and evolutionary studies reveal genomic signatures of adaptation to plant cell wall in hemibiotrophic fungi.</title>
        <authorList>
            <consortium name="DOE Joint Genome Institute"/>
            <person name="Baroncelli R."/>
            <person name="Diaz J.F."/>
            <person name="Benocci T."/>
            <person name="Peng M."/>
            <person name="Battaglia E."/>
            <person name="Haridas S."/>
            <person name="Andreopoulos W."/>
            <person name="Labutti K."/>
            <person name="Pangilinan J."/>
            <person name="Floch G.L."/>
            <person name="Makela M.R."/>
            <person name="Henrissat B."/>
            <person name="Grigoriev I.V."/>
            <person name="Crouch J.A."/>
            <person name="De Vries R.P."/>
            <person name="Sukno S.A."/>
            <person name="Thon M.R."/>
        </authorList>
    </citation>
    <scope>NUCLEOTIDE SEQUENCE</scope>
    <source>
        <strain evidence="3">CBS 193.32</strain>
    </source>
</reference>
<evidence type="ECO:0000313" key="4">
    <source>
        <dbReference type="Proteomes" id="UP001224890"/>
    </source>
</evidence>
<evidence type="ECO:0000256" key="1">
    <source>
        <dbReference type="SAM" id="MobiDB-lite"/>
    </source>
</evidence>
<evidence type="ECO:0000256" key="2">
    <source>
        <dbReference type="SAM" id="Phobius"/>
    </source>
</evidence>
<feature type="transmembrane region" description="Helical" evidence="2">
    <location>
        <begin position="172"/>
        <end position="189"/>
    </location>
</feature>
<dbReference type="EMBL" id="JAHMHR010000080">
    <property type="protein sequence ID" value="KAK1658011.1"/>
    <property type="molecule type" value="Genomic_DNA"/>
</dbReference>
<feature type="transmembrane region" description="Helical" evidence="2">
    <location>
        <begin position="235"/>
        <end position="260"/>
    </location>
</feature>
<feature type="transmembrane region" description="Helical" evidence="2">
    <location>
        <begin position="676"/>
        <end position="698"/>
    </location>
</feature>
<keyword evidence="4" id="KW-1185">Reference proteome</keyword>
<keyword evidence="2" id="KW-0812">Transmembrane</keyword>
<feature type="transmembrane region" description="Helical" evidence="2">
    <location>
        <begin position="122"/>
        <end position="140"/>
    </location>
</feature>
<dbReference type="RefSeq" id="XP_060422775.1">
    <property type="nucleotide sequence ID" value="XM_060578496.1"/>
</dbReference>
<feature type="region of interest" description="Disordered" evidence="1">
    <location>
        <begin position="1"/>
        <end position="23"/>
    </location>
</feature>